<reference evidence="2" key="2">
    <citation type="journal article" date="2023" name="IMA Fungus">
        <title>Comparative genomic study of the Penicillium genus elucidates a diverse pangenome and 15 lateral gene transfer events.</title>
        <authorList>
            <person name="Petersen C."/>
            <person name="Sorensen T."/>
            <person name="Nielsen M.R."/>
            <person name="Sondergaard T.E."/>
            <person name="Sorensen J.L."/>
            <person name="Fitzpatrick D.A."/>
            <person name="Frisvad J.C."/>
            <person name="Nielsen K.L."/>
        </authorList>
    </citation>
    <scope>NUCLEOTIDE SEQUENCE</scope>
    <source>
        <strain evidence="2">IBT 29677</strain>
    </source>
</reference>
<sequence length="60" mass="5926">MGAWGGMGGAGAGALALTIGISTSLVIAGMSVVGWGWFGYSPSVKIMGSAIWALEVCLAH</sequence>
<comment type="caution">
    <text evidence="2">The sequence shown here is derived from an EMBL/GenBank/DDBJ whole genome shotgun (WGS) entry which is preliminary data.</text>
</comment>
<reference evidence="2" key="1">
    <citation type="submission" date="2022-12" db="EMBL/GenBank/DDBJ databases">
        <authorList>
            <person name="Petersen C."/>
        </authorList>
    </citation>
    <scope>NUCLEOTIDE SEQUENCE</scope>
    <source>
        <strain evidence="2">IBT 29677</strain>
    </source>
</reference>
<gene>
    <name evidence="2" type="ORF">N7509_004983</name>
</gene>
<evidence type="ECO:0000313" key="3">
    <source>
        <dbReference type="Proteomes" id="UP001147747"/>
    </source>
</evidence>
<dbReference type="GeneID" id="81368600"/>
<name>A0A9X0B9M8_9EURO</name>
<feature type="transmembrane region" description="Helical" evidence="1">
    <location>
        <begin position="12"/>
        <end position="38"/>
    </location>
</feature>
<accession>A0A9X0B9M8</accession>
<keyword evidence="1" id="KW-1133">Transmembrane helix</keyword>
<organism evidence="2 3">
    <name type="scientific">Penicillium cosmopolitanum</name>
    <dbReference type="NCBI Taxonomy" id="1131564"/>
    <lineage>
        <taxon>Eukaryota</taxon>
        <taxon>Fungi</taxon>
        <taxon>Dikarya</taxon>
        <taxon>Ascomycota</taxon>
        <taxon>Pezizomycotina</taxon>
        <taxon>Eurotiomycetes</taxon>
        <taxon>Eurotiomycetidae</taxon>
        <taxon>Eurotiales</taxon>
        <taxon>Aspergillaceae</taxon>
        <taxon>Penicillium</taxon>
    </lineage>
</organism>
<evidence type="ECO:0000256" key="1">
    <source>
        <dbReference type="SAM" id="Phobius"/>
    </source>
</evidence>
<keyword evidence="1" id="KW-0812">Transmembrane</keyword>
<dbReference type="EMBL" id="JAPZBU010000006">
    <property type="protein sequence ID" value="KAJ5396870.1"/>
    <property type="molecule type" value="Genomic_DNA"/>
</dbReference>
<protein>
    <submittedName>
        <fullName evidence="2">Uncharacterized protein</fullName>
    </submittedName>
</protein>
<dbReference type="AlphaFoldDB" id="A0A9X0B9M8"/>
<evidence type="ECO:0000313" key="2">
    <source>
        <dbReference type="EMBL" id="KAJ5396870.1"/>
    </source>
</evidence>
<dbReference type="RefSeq" id="XP_056488922.1">
    <property type="nucleotide sequence ID" value="XM_056629620.1"/>
</dbReference>
<dbReference type="Proteomes" id="UP001147747">
    <property type="component" value="Unassembled WGS sequence"/>
</dbReference>
<keyword evidence="3" id="KW-1185">Reference proteome</keyword>
<proteinExistence type="predicted"/>
<keyword evidence="1" id="KW-0472">Membrane</keyword>